<evidence type="ECO:0000313" key="11">
    <source>
        <dbReference type="Proteomes" id="UP000222542"/>
    </source>
</evidence>
<accession>A0A2G3AJL8</accession>
<evidence type="ECO:0000256" key="6">
    <source>
        <dbReference type="ARBA" id="ARBA00023295"/>
    </source>
</evidence>
<dbReference type="SMR" id="A0A2G3AJL8"/>
<dbReference type="Proteomes" id="UP000222542">
    <property type="component" value="Unassembled WGS sequence"/>
</dbReference>
<evidence type="ECO:0000256" key="3">
    <source>
        <dbReference type="ARBA" id="ARBA00022512"/>
    </source>
</evidence>
<dbReference type="InterPro" id="IPR011050">
    <property type="entry name" value="Pectin_lyase_fold/virulence"/>
</dbReference>
<comment type="subcellular location">
    <subcellularLocation>
        <location evidence="1">Secreted</location>
        <location evidence="1">Cell wall</location>
    </subcellularLocation>
</comment>
<name>A0A2G3AJL8_CAPAN</name>
<organism evidence="10 11">
    <name type="scientific">Capsicum annuum</name>
    <name type="common">Capsicum pepper</name>
    <dbReference type="NCBI Taxonomy" id="4072"/>
    <lineage>
        <taxon>Eukaryota</taxon>
        <taxon>Viridiplantae</taxon>
        <taxon>Streptophyta</taxon>
        <taxon>Embryophyta</taxon>
        <taxon>Tracheophyta</taxon>
        <taxon>Spermatophyta</taxon>
        <taxon>Magnoliopsida</taxon>
        <taxon>eudicotyledons</taxon>
        <taxon>Gunneridae</taxon>
        <taxon>Pentapetalae</taxon>
        <taxon>asterids</taxon>
        <taxon>lamiids</taxon>
        <taxon>Solanales</taxon>
        <taxon>Solanaceae</taxon>
        <taxon>Solanoideae</taxon>
        <taxon>Capsiceae</taxon>
        <taxon>Capsicum</taxon>
    </lineage>
</organism>
<dbReference type="PROSITE" id="PS00502">
    <property type="entry name" value="POLYGALACTURONASE"/>
    <property type="match status" value="1"/>
</dbReference>
<protein>
    <recommendedName>
        <fullName evidence="12">Polygalacturonase-like</fullName>
    </recommendedName>
</protein>
<dbReference type="SUPFAM" id="SSF51126">
    <property type="entry name" value="Pectin lyase-like"/>
    <property type="match status" value="1"/>
</dbReference>
<gene>
    <name evidence="10" type="ORF">T459_02318</name>
</gene>
<dbReference type="EMBL" id="AYRZ02000001">
    <property type="protein sequence ID" value="PHT94436.1"/>
    <property type="molecule type" value="Genomic_DNA"/>
</dbReference>
<evidence type="ECO:0000256" key="1">
    <source>
        <dbReference type="ARBA" id="ARBA00004191"/>
    </source>
</evidence>
<dbReference type="Pfam" id="PF00295">
    <property type="entry name" value="Glyco_hydro_28"/>
    <property type="match status" value="1"/>
</dbReference>
<keyword evidence="7" id="KW-0961">Cell wall biogenesis/degradation</keyword>
<comment type="caution">
    <text evidence="10">The sequence shown here is derived from an EMBL/GenBank/DDBJ whole genome shotgun (WGS) entry which is preliminary data.</text>
</comment>
<keyword evidence="11" id="KW-1185">Reference proteome</keyword>
<feature type="active site" evidence="8">
    <location>
        <position position="32"/>
    </location>
</feature>
<evidence type="ECO:0000256" key="7">
    <source>
        <dbReference type="ARBA" id="ARBA00023316"/>
    </source>
</evidence>
<keyword evidence="4" id="KW-0964">Secreted</keyword>
<dbReference type="PROSITE" id="PS00626">
    <property type="entry name" value="RCC1_2"/>
    <property type="match status" value="1"/>
</dbReference>
<evidence type="ECO:0000256" key="5">
    <source>
        <dbReference type="ARBA" id="ARBA00022801"/>
    </source>
</evidence>
<proteinExistence type="inferred from homology"/>
<reference evidence="10 11" key="1">
    <citation type="journal article" date="2014" name="Nat. Genet.">
        <title>Genome sequence of the hot pepper provides insights into the evolution of pungency in Capsicum species.</title>
        <authorList>
            <person name="Kim S."/>
            <person name="Park M."/>
            <person name="Yeom S.I."/>
            <person name="Kim Y.M."/>
            <person name="Lee J.M."/>
            <person name="Lee H.A."/>
            <person name="Seo E."/>
            <person name="Choi J."/>
            <person name="Cheong K."/>
            <person name="Kim K.T."/>
            <person name="Jung K."/>
            <person name="Lee G.W."/>
            <person name="Oh S.K."/>
            <person name="Bae C."/>
            <person name="Kim S.B."/>
            <person name="Lee H.Y."/>
            <person name="Kim S.Y."/>
            <person name="Kim M.S."/>
            <person name="Kang B.C."/>
            <person name="Jo Y.D."/>
            <person name="Yang H.B."/>
            <person name="Jeong H.J."/>
            <person name="Kang W.H."/>
            <person name="Kwon J.K."/>
            <person name="Shin C."/>
            <person name="Lim J.Y."/>
            <person name="Park J.H."/>
            <person name="Huh J.H."/>
            <person name="Kim J.S."/>
            <person name="Kim B.D."/>
            <person name="Cohen O."/>
            <person name="Paran I."/>
            <person name="Suh M.C."/>
            <person name="Lee S.B."/>
            <person name="Kim Y.K."/>
            <person name="Shin Y."/>
            <person name="Noh S.J."/>
            <person name="Park J."/>
            <person name="Seo Y.S."/>
            <person name="Kwon S.Y."/>
            <person name="Kim H.A."/>
            <person name="Park J.M."/>
            <person name="Kim H.J."/>
            <person name="Choi S.B."/>
            <person name="Bosland P.W."/>
            <person name="Reeves G."/>
            <person name="Jo S.H."/>
            <person name="Lee B.W."/>
            <person name="Cho H.T."/>
            <person name="Choi H.S."/>
            <person name="Lee M.S."/>
            <person name="Yu Y."/>
            <person name="Do Choi Y."/>
            <person name="Park B.S."/>
            <person name="van Deynze A."/>
            <person name="Ashrafi H."/>
            <person name="Hill T."/>
            <person name="Kim W.T."/>
            <person name="Pai H.S."/>
            <person name="Ahn H.K."/>
            <person name="Yeam I."/>
            <person name="Giovannoni J.J."/>
            <person name="Rose J.K."/>
            <person name="Sorensen I."/>
            <person name="Lee S.J."/>
            <person name="Kim R.W."/>
            <person name="Choi I.Y."/>
            <person name="Choi B.S."/>
            <person name="Lim J.S."/>
            <person name="Lee Y.H."/>
            <person name="Choi D."/>
        </authorList>
    </citation>
    <scope>NUCLEOTIDE SEQUENCE [LARGE SCALE GENOMIC DNA]</scope>
    <source>
        <strain evidence="11">cv. CM334</strain>
    </source>
</reference>
<dbReference type="InterPro" id="IPR012334">
    <property type="entry name" value="Pectin_lyas_fold"/>
</dbReference>
<sequence length="106" mass="11416">MNSHIGIEDDCISIGPENSNLWIEDIACGPSHGISIGSLGWEPQEHGVQNMTVKTVTYNGTENGVRVKIKLGQDRAVALLEGSGVKIRDIMYEDIHGTLATEVAVN</sequence>
<evidence type="ECO:0000256" key="9">
    <source>
        <dbReference type="RuleBase" id="RU361169"/>
    </source>
</evidence>
<dbReference type="GO" id="GO:0004650">
    <property type="term" value="F:polygalacturonase activity"/>
    <property type="evidence" value="ECO:0007669"/>
    <property type="project" value="InterPro"/>
</dbReference>
<evidence type="ECO:0000256" key="8">
    <source>
        <dbReference type="PROSITE-ProRule" id="PRU10052"/>
    </source>
</evidence>
<dbReference type="OMA" id="LWIEDIA"/>
<comment type="similarity">
    <text evidence="2 9">Belongs to the glycosyl hydrolase 28 family.</text>
</comment>
<evidence type="ECO:0000256" key="2">
    <source>
        <dbReference type="ARBA" id="ARBA00008834"/>
    </source>
</evidence>
<keyword evidence="6 9" id="KW-0326">Glycosidase</keyword>
<dbReference type="InterPro" id="IPR000743">
    <property type="entry name" value="Glyco_hydro_28"/>
</dbReference>
<reference evidence="10 11" key="2">
    <citation type="journal article" date="2017" name="Genome Biol.">
        <title>New reference genome sequences of hot pepper reveal the massive evolution of plant disease-resistance genes by retroduplication.</title>
        <authorList>
            <person name="Kim S."/>
            <person name="Park J."/>
            <person name="Yeom S.I."/>
            <person name="Kim Y.M."/>
            <person name="Seo E."/>
            <person name="Kim K.T."/>
            <person name="Kim M.S."/>
            <person name="Lee J.M."/>
            <person name="Cheong K."/>
            <person name="Shin H.S."/>
            <person name="Kim S.B."/>
            <person name="Han K."/>
            <person name="Lee J."/>
            <person name="Park M."/>
            <person name="Lee H.A."/>
            <person name="Lee H.Y."/>
            <person name="Lee Y."/>
            <person name="Oh S."/>
            <person name="Lee J.H."/>
            <person name="Choi E."/>
            <person name="Choi E."/>
            <person name="Lee S.E."/>
            <person name="Jeon J."/>
            <person name="Kim H."/>
            <person name="Choi G."/>
            <person name="Song H."/>
            <person name="Lee J."/>
            <person name="Lee S.C."/>
            <person name="Kwon J.K."/>
            <person name="Lee H.Y."/>
            <person name="Koo N."/>
            <person name="Hong Y."/>
            <person name="Kim R.W."/>
            <person name="Kang W.H."/>
            <person name="Huh J.H."/>
            <person name="Kang B.C."/>
            <person name="Yang T.J."/>
            <person name="Lee Y.H."/>
            <person name="Bennetzen J.L."/>
            <person name="Choi D."/>
        </authorList>
    </citation>
    <scope>NUCLEOTIDE SEQUENCE [LARGE SCALE GENOMIC DNA]</scope>
    <source>
        <strain evidence="11">cv. CM334</strain>
    </source>
</reference>
<dbReference type="Gramene" id="PHT94436">
    <property type="protein sequence ID" value="PHT94436"/>
    <property type="gene ID" value="T459_02318"/>
</dbReference>
<evidence type="ECO:0000313" key="10">
    <source>
        <dbReference type="EMBL" id="PHT94436.1"/>
    </source>
</evidence>
<dbReference type="GO" id="GO:0071555">
    <property type="term" value="P:cell wall organization"/>
    <property type="evidence" value="ECO:0007669"/>
    <property type="project" value="UniProtKB-KW"/>
</dbReference>
<dbReference type="GO" id="GO:0005975">
    <property type="term" value="P:carbohydrate metabolic process"/>
    <property type="evidence" value="ECO:0007669"/>
    <property type="project" value="InterPro"/>
</dbReference>
<evidence type="ECO:0000256" key="4">
    <source>
        <dbReference type="ARBA" id="ARBA00022525"/>
    </source>
</evidence>
<dbReference type="AlphaFoldDB" id="A0A2G3AJL8"/>
<evidence type="ECO:0008006" key="12">
    <source>
        <dbReference type="Google" id="ProtNLM"/>
    </source>
</evidence>
<dbReference type="InterPro" id="IPR000408">
    <property type="entry name" value="Reg_chr_condens"/>
</dbReference>
<dbReference type="Gene3D" id="2.160.20.10">
    <property type="entry name" value="Single-stranded right-handed beta-helix, Pectin lyase-like"/>
    <property type="match status" value="1"/>
</dbReference>
<keyword evidence="3" id="KW-0134">Cell wall</keyword>
<dbReference type="PANTHER" id="PTHR31375">
    <property type="match status" value="1"/>
</dbReference>
<keyword evidence="5 9" id="KW-0378">Hydrolase</keyword>